<gene>
    <name evidence="1" type="ORF">G7B40_033655</name>
</gene>
<keyword evidence="2" id="KW-1185">Reference proteome</keyword>
<organism evidence="1 2">
    <name type="scientific">Aetokthonos hydrillicola Thurmond2011</name>
    <dbReference type="NCBI Taxonomy" id="2712845"/>
    <lineage>
        <taxon>Bacteria</taxon>
        <taxon>Bacillati</taxon>
        <taxon>Cyanobacteriota</taxon>
        <taxon>Cyanophyceae</taxon>
        <taxon>Nostocales</taxon>
        <taxon>Hapalosiphonaceae</taxon>
        <taxon>Aetokthonos</taxon>
    </lineage>
</organism>
<dbReference type="AlphaFoldDB" id="A0AAP5ID71"/>
<name>A0AAP5ID71_9CYAN</name>
<dbReference type="EMBL" id="JAALHA020000025">
    <property type="protein sequence ID" value="MDR9899470.1"/>
    <property type="molecule type" value="Genomic_DNA"/>
</dbReference>
<dbReference type="RefSeq" id="WP_208346583.1">
    <property type="nucleotide sequence ID" value="NZ_CAWQFN010000248.1"/>
</dbReference>
<sequence>MNVNSKTRKRLRHVPVHYDELKKKRTINLTDTSWEKINKIADSQSISASELIERWGRNLE</sequence>
<evidence type="ECO:0000313" key="1">
    <source>
        <dbReference type="EMBL" id="MDR9899470.1"/>
    </source>
</evidence>
<evidence type="ECO:0000313" key="2">
    <source>
        <dbReference type="Proteomes" id="UP000667802"/>
    </source>
</evidence>
<accession>A0AAP5ID71</accession>
<proteinExistence type="predicted"/>
<comment type="caution">
    <text evidence="1">The sequence shown here is derived from an EMBL/GenBank/DDBJ whole genome shotgun (WGS) entry which is preliminary data.</text>
</comment>
<protein>
    <submittedName>
        <fullName evidence="1">Uncharacterized protein</fullName>
    </submittedName>
</protein>
<reference evidence="2" key="1">
    <citation type="journal article" date="2021" name="Science">
        <title>Hunting the eagle killer: A cyanobacterial neurotoxin causes vacuolar myelinopathy.</title>
        <authorList>
            <person name="Breinlinger S."/>
            <person name="Phillips T.J."/>
            <person name="Haram B.N."/>
            <person name="Mares J."/>
            <person name="Martinez Yerena J.A."/>
            <person name="Hrouzek P."/>
            <person name="Sobotka R."/>
            <person name="Henderson W.M."/>
            <person name="Schmieder P."/>
            <person name="Williams S.M."/>
            <person name="Lauderdale J.D."/>
            <person name="Wilde H.D."/>
            <person name="Gerrin W."/>
            <person name="Kust A."/>
            <person name="Washington J.W."/>
            <person name="Wagner C."/>
            <person name="Geier B."/>
            <person name="Liebeke M."/>
            <person name="Enke H."/>
            <person name="Niedermeyer T.H.J."/>
            <person name="Wilde S.B."/>
        </authorList>
    </citation>
    <scope>NUCLEOTIDE SEQUENCE [LARGE SCALE GENOMIC DNA]</scope>
    <source>
        <strain evidence="2">Thurmond2011</strain>
    </source>
</reference>
<dbReference type="Proteomes" id="UP000667802">
    <property type="component" value="Unassembled WGS sequence"/>
</dbReference>